<keyword evidence="4" id="KW-1185">Reference proteome</keyword>
<feature type="chain" id="PRO_5036137376" description="Secreted protein" evidence="1">
    <location>
        <begin position="30"/>
        <end position="155"/>
    </location>
</feature>
<sequence>MMLLTGFLQRSFIVLTVLTLITLPSGLFASSPQHCGLYFNGFSPVKDKYAVCENYSGVEYQCPNQNCNLRHVNWPDFKFLRCSEYSNGPDSPLTGYVIPWVFVSIMRAYKDQEYVDVKAYSHDTWYKCTWYHTDNYNKWKPFCTGCEPTNSIHRP</sequence>
<evidence type="ECO:0000313" key="2">
    <source>
        <dbReference type="EMBL" id="KAA1084465.1"/>
    </source>
</evidence>
<protein>
    <recommendedName>
        <fullName evidence="6">Secreted protein</fullName>
    </recommendedName>
</protein>
<evidence type="ECO:0000313" key="4">
    <source>
        <dbReference type="Proteomes" id="UP000324748"/>
    </source>
</evidence>
<gene>
    <name evidence="2" type="ORF">PGT21_028618</name>
    <name evidence="3" type="ORF">PGTUg99_021971</name>
</gene>
<keyword evidence="1" id="KW-0732">Signal</keyword>
<name>A0A5B0N5C6_PUCGR</name>
<organism evidence="2 4">
    <name type="scientific">Puccinia graminis f. sp. tritici</name>
    <dbReference type="NCBI Taxonomy" id="56615"/>
    <lineage>
        <taxon>Eukaryota</taxon>
        <taxon>Fungi</taxon>
        <taxon>Dikarya</taxon>
        <taxon>Basidiomycota</taxon>
        <taxon>Pucciniomycotina</taxon>
        <taxon>Pucciniomycetes</taxon>
        <taxon>Pucciniales</taxon>
        <taxon>Pucciniaceae</taxon>
        <taxon>Puccinia</taxon>
    </lineage>
</organism>
<dbReference type="EMBL" id="VSWC01000118">
    <property type="protein sequence ID" value="KAA1084465.1"/>
    <property type="molecule type" value="Genomic_DNA"/>
</dbReference>
<evidence type="ECO:0008006" key="6">
    <source>
        <dbReference type="Google" id="ProtNLM"/>
    </source>
</evidence>
<feature type="signal peptide" evidence="1">
    <location>
        <begin position="1"/>
        <end position="29"/>
    </location>
</feature>
<proteinExistence type="predicted"/>
<evidence type="ECO:0000313" key="3">
    <source>
        <dbReference type="EMBL" id="KAA1133009.1"/>
    </source>
</evidence>
<evidence type="ECO:0000256" key="1">
    <source>
        <dbReference type="SAM" id="SignalP"/>
    </source>
</evidence>
<dbReference type="OrthoDB" id="10268951at2759"/>
<accession>A0A5B0N5C6</accession>
<evidence type="ECO:0000313" key="5">
    <source>
        <dbReference type="Proteomes" id="UP000325313"/>
    </source>
</evidence>
<dbReference type="EMBL" id="VDEP01000074">
    <property type="protein sequence ID" value="KAA1133009.1"/>
    <property type="molecule type" value="Genomic_DNA"/>
</dbReference>
<comment type="caution">
    <text evidence="2">The sequence shown here is derived from an EMBL/GenBank/DDBJ whole genome shotgun (WGS) entry which is preliminary data.</text>
</comment>
<dbReference type="AlphaFoldDB" id="A0A5B0N5C6"/>
<dbReference type="Proteomes" id="UP000324748">
    <property type="component" value="Unassembled WGS sequence"/>
</dbReference>
<reference evidence="4 5" key="1">
    <citation type="submission" date="2019-05" db="EMBL/GenBank/DDBJ databases">
        <title>Emergence of the Ug99 lineage of the wheat stem rust pathogen through somatic hybridization.</title>
        <authorList>
            <person name="Li F."/>
            <person name="Upadhyaya N.M."/>
            <person name="Sperschneider J."/>
            <person name="Matny O."/>
            <person name="Nguyen-Phuc H."/>
            <person name="Mago R."/>
            <person name="Raley C."/>
            <person name="Miller M.E."/>
            <person name="Silverstein K.A.T."/>
            <person name="Henningsen E."/>
            <person name="Hirsch C.D."/>
            <person name="Visser B."/>
            <person name="Pretorius Z.A."/>
            <person name="Steffenson B.J."/>
            <person name="Schwessinger B."/>
            <person name="Dodds P.N."/>
            <person name="Figueroa M."/>
        </authorList>
    </citation>
    <scope>NUCLEOTIDE SEQUENCE [LARGE SCALE GENOMIC DNA]</scope>
    <source>
        <strain evidence="2">21-0</strain>
        <strain evidence="3 5">Ug99</strain>
    </source>
</reference>
<dbReference type="Proteomes" id="UP000325313">
    <property type="component" value="Unassembled WGS sequence"/>
</dbReference>